<dbReference type="InterPro" id="IPR019888">
    <property type="entry name" value="Tscrpt_reg_AsnC-like"/>
</dbReference>
<dbReference type="EC" id="4.1.1.111" evidence="4"/>
<dbReference type="Pfam" id="PF17805">
    <property type="entry name" value="AsnC_trans_reg2"/>
    <property type="match status" value="1"/>
</dbReference>
<dbReference type="OrthoDB" id="9806536at2"/>
<evidence type="ECO:0000259" key="7">
    <source>
        <dbReference type="Pfam" id="PF22451"/>
    </source>
</evidence>
<dbReference type="Pfam" id="PF22451">
    <property type="entry name" value="NirdL-like_HTH"/>
    <property type="match status" value="1"/>
</dbReference>
<dbReference type="InterPro" id="IPR050684">
    <property type="entry name" value="HTH-Siroheme_Decarb"/>
</dbReference>
<reference evidence="9" key="1">
    <citation type="journal article" date="2019" name="Microbiology">
        <title>Complete Genome Sequence of an Uncultured Bacterium of the Candidate Phylum Bipolaricaulota.</title>
        <authorList>
            <person name="Kadnikov V.V."/>
            <person name="Mardanov A.V."/>
            <person name="Beletsky A.V."/>
            <person name="Frank Y.A."/>
            <person name="Karnachuk O.V."/>
            <person name="Ravin N.V."/>
        </authorList>
    </citation>
    <scope>NUCLEOTIDE SEQUENCE [LARGE SCALE GENOMIC DNA]</scope>
</reference>
<dbReference type="InterPro" id="IPR053953">
    <property type="entry name" value="NirdL-like_HTH"/>
</dbReference>
<evidence type="ECO:0000256" key="4">
    <source>
        <dbReference type="ARBA" id="ARBA00023471"/>
    </source>
</evidence>
<gene>
    <name evidence="8" type="ORF">SYNTR_0464</name>
</gene>
<proteinExistence type="inferred from homology"/>
<dbReference type="InterPro" id="IPR036390">
    <property type="entry name" value="WH_DNA-bd_sf"/>
</dbReference>
<dbReference type="RefSeq" id="WP_156202989.1">
    <property type="nucleotide sequence ID" value="NZ_CP046457.1"/>
</dbReference>
<evidence type="ECO:0000256" key="2">
    <source>
        <dbReference type="ARBA" id="ARBA00023444"/>
    </source>
</evidence>
<dbReference type="PANTHER" id="PTHR43413:SF1">
    <property type="entry name" value="SIROHEME DECARBOXYLASE NIRL SUBUNIT"/>
    <property type="match status" value="1"/>
</dbReference>
<sequence length="159" mass="18426">MNYYNISDNIDSVIINMIQGDIPLESRPFKNLADSLQITEQEVIDRIKKMQHEGTIRRFGAVLRHQKAGFNVNAMVVWNVEESKTDEVGNNMAKFKHVSHCYLRDVEKDFGYNIFTMIHAKTESELDKIIKDISKVTGIVDFKIIRSLKELKKVSMTYI</sequence>
<feature type="domain" description="Siroheme decarboxylase NirL-like HTH" evidence="7">
    <location>
        <begin position="12"/>
        <end position="57"/>
    </location>
</feature>
<name>A0A6I6D9A0_9FIRM</name>
<evidence type="ECO:0000256" key="1">
    <source>
        <dbReference type="ARBA" id="ARBA00023239"/>
    </source>
</evidence>
<protein>
    <recommendedName>
        <fullName evidence="4">siroheme decarboxylase</fullName>
        <ecNumber evidence="4">4.1.1.111</ecNumber>
    </recommendedName>
</protein>
<comment type="pathway">
    <text evidence="2">Porphyrin-containing compound metabolism.</text>
</comment>
<accession>A0A6I6D9A0</accession>
<dbReference type="PANTHER" id="PTHR43413">
    <property type="entry name" value="TRANSCRIPTIONAL REGULATOR, ASNC FAMILY"/>
    <property type="match status" value="1"/>
</dbReference>
<organism evidence="8 9">
    <name type="scientific">Candidatus Syntrophocurvum alkaliphilum</name>
    <dbReference type="NCBI Taxonomy" id="2293317"/>
    <lineage>
        <taxon>Bacteria</taxon>
        <taxon>Bacillati</taxon>
        <taxon>Bacillota</taxon>
        <taxon>Clostridia</taxon>
        <taxon>Eubacteriales</taxon>
        <taxon>Syntrophomonadaceae</taxon>
        <taxon>Candidatus Syntrophocurvum</taxon>
    </lineage>
</organism>
<evidence type="ECO:0000256" key="3">
    <source>
        <dbReference type="ARBA" id="ARBA00023457"/>
    </source>
</evidence>
<dbReference type="SUPFAM" id="SSF46785">
    <property type="entry name" value="Winged helix' DNA-binding domain"/>
    <property type="match status" value="1"/>
</dbReference>
<feature type="domain" description="Siroheme decarboxylase AsnC-like ligand binding" evidence="6">
    <location>
        <begin position="67"/>
        <end position="152"/>
    </location>
</feature>
<evidence type="ECO:0000259" key="6">
    <source>
        <dbReference type="Pfam" id="PF17805"/>
    </source>
</evidence>
<evidence type="ECO:0000256" key="5">
    <source>
        <dbReference type="ARBA" id="ARBA00048470"/>
    </source>
</evidence>
<comment type="catalytic activity">
    <reaction evidence="5">
        <text>siroheme + 2 H(+) = 12,18-didecarboxysiroheme + 2 CO2</text>
        <dbReference type="Rhea" id="RHEA:19093"/>
        <dbReference type="ChEBI" id="CHEBI:15378"/>
        <dbReference type="ChEBI" id="CHEBI:16526"/>
        <dbReference type="ChEBI" id="CHEBI:60052"/>
        <dbReference type="ChEBI" id="CHEBI:140497"/>
        <dbReference type="EC" id="4.1.1.111"/>
    </reaction>
</comment>
<dbReference type="GO" id="GO:0016829">
    <property type="term" value="F:lyase activity"/>
    <property type="evidence" value="ECO:0007669"/>
    <property type="project" value="UniProtKB-KW"/>
</dbReference>
<dbReference type="Gene3D" id="3.30.70.3460">
    <property type="match status" value="1"/>
</dbReference>
<dbReference type="Proteomes" id="UP000426444">
    <property type="component" value="Chromosome"/>
</dbReference>
<dbReference type="EMBL" id="CP046457">
    <property type="protein sequence ID" value="QGT99057.1"/>
    <property type="molecule type" value="Genomic_DNA"/>
</dbReference>
<dbReference type="InterPro" id="IPR040523">
    <property type="entry name" value="AsnC_trans_reg2"/>
</dbReference>
<dbReference type="KEGG" id="salq:SYNTR_0464"/>
<evidence type="ECO:0000313" key="9">
    <source>
        <dbReference type="Proteomes" id="UP000426444"/>
    </source>
</evidence>
<keyword evidence="1" id="KW-0456">Lyase</keyword>
<evidence type="ECO:0000313" key="8">
    <source>
        <dbReference type="EMBL" id="QGT99057.1"/>
    </source>
</evidence>
<dbReference type="SMART" id="SM00344">
    <property type="entry name" value="HTH_ASNC"/>
    <property type="match status" value="1"/>
</dbReference>
<comment type="similarity">
    <text evidence="3">Belongs to the Ahb/Nir family.</text>
</comment>
<dbReference type="AlphaFoldDB" id="A0A6I6D9A0"/>
<keyword evidence="9" id="KW-1185">Reference proteome</keyword>